<sequence>MNQRSMWILLYTMCIPALFIFFWMYSIAQTDGMTGFDSTIFSFFNAISGDVMVQVAKGVTIVGNKPTIIVGALLLLCWLWFKRKNYLGLAILALGVGGGNYLKNWLKEYVGRERPETALLAEEELAFPSGHAMISLVFYVLLAYFIAKEVQSRGAKITIYVTGILIAFLSGTSRIILHVHYPSDVIGGYALGFALLMLCLFLYRRYESKFPK</sequence>
<feature type="transmembrane region" description="Helical" evidence="1">
    <location>
        <begin position="159"/>
        <end position="179"/>
    </location>
</feature>
<dbReference type="InterPro" id="IPR036938">
    <property type="entry name" value="PAP2/HPO_sf"/>
</dbReference>
<feature type="transmembrane region" description="Helical" evidence="1">
    <location>
        <begin position="7"/>
        <end position="28"/>
    </location>
</feature>
<organism evidence="3 4">
    <name type="scientific">Bacillus carboniphilus</name>
    <dbReference type="NCBI Taxonomy" id="86663"/>
    <lineage>
        <taxon>Bacteria</taxon>
        <taxon>Bacillati</taxon>
        <taxon>Bacillota</taxon>
        <taxon>Bacilli</taxon>
        <taxon>Bacillales</taxon>
        <taxon>Bacillaceae</taxon>
        <taxon>Bacillus</taxon>
    </lineage>
</organism>
<dbReference type="Proteomes" id="UP001500782">
    <property type="component" value="Unassembled WGS sequence"/>
</dbReference>
<dbReference type="InterPro" id="IPR000326">
    <property type="entry name" value="PAP2/HPO"/>
</dbReference>
<name>A0ABN0VPM2_9BACI</name>
<dbReference type="Pfam" id="PF01569">
    <property type="entry name" value="PAP2"/>
    <property type="match status" value="1"/>
</dbReference>
<feature type="transmembrane region" description="Helical" evidence="1">
    <location>
        <begin position="126"/>
        <end position="147"/>
    </location>
</feature>
<dbReference type="EMBL" id="BAAADJ010000002">
    <property type="protein sequence ID" value="GAA0314133.1"/>
    <property type="molecule type" value="Genomic_DNA"/>
</dbReference>
<dbReference type="SUPFAM" id="SSF48317">
    <property type="entry name" value="Acid phosphatase/Vanadium-dependent haloperoxidase"/>
    <property type="match status" value="1"/>
</dbReference>
<keyword evidence="1" id="KW-1133">Transmembrane helix</keyword>
<evidence type="ECO:0000313" key="4">
    <source>
        <dbReference type="Proteomes" id="UP001500782"/>
    </source>
</evidence>
<dbReference type="SMART" id="SM00014">
    <property type="entry name" value="acidPPc"/>
    <property type="match status" value="1"/>
</dbReference>
<feature type="domain" description="Phosphatidic acid phosphatase type 2/haloperoxidase" evidence="2">
    <location>
        <begin position="87"/>
        <end position="200"/>
    </location>
</feature>
<dbReference type="PANTHER" id="PTHR14969:SF13">
    <property type="entry name" value="AT30094P"/>
    <property type="match status" value="1"/>
</dbReference>
<gene>
    <name evidence="3" type="ORF">GCM10008967_00800</name>
</gene>
<dbReference type="Gene3D" id="1.20.144.10">
    <property type="entry name" value="Phosphatidic acid phosphatase type 2/haloperoxidase"/>
    <property type="match status" value="2"/>
</dbReference>
<feature type="transmembrane region" description="Helical" evidence="1">
    <location>
        <begin position="185"/>
        <end position="203"/>
    </location>
</feature>
<evidence type="ECO:0000256" key="1">
    <source>
        <dbReference type="SAM" id="Phobius"/>
    </source>
</evidence>
<protein>
    <submittedName>
        <fullName evidence="3">Phosphatase PAP2 family protein</fullName>
    </submittedName>
</protein>
<reference evidence="3 4" key="1">
    <citation type="journal article" date="2019" name="Int. J. Syst. Evol. Microbiol.">
        <title>The Global Catalogue of Microorganisms (GCM) 10K type strain sequencing project: providing services to taxonomists for standard genome sequencing and annotation.</title>
        <authorList>
            <consortium name="The Broad Institute Genomics Platform"/>
            <consortium name="The Broad Institute Genome Sequencing Center for Infectious Disease"/>
            <person name="Wu L."/>
            <person name="Ma J."/>
        </authorList>
    </citation>
    <scope>NUCLEOTIDE SEQUENCE [LARGE SCALE GENOMIC DNA]</scope>
    <source>
        <strain evidence="3 4">JCM 9731</strain>
    </source>
</reference>
<proteinExistence type="predicted"/>
<feature type="transmembrane region" description="Helical" evidence="1">
    <location>
        <begin position="61"/>
        <end position="81"/>
    </location>
</feature>
<dbReference type="PANTHER" id="PTHR14969">
    <property type="entry name" value="SPHINGOSINE-1-PHOSPHATE PHOSPHOHYDROLASE"/>
    <property type="match status" value="1"/>
</dbReference>
<evidence type="ECO:0000259" key="2">
    <source>
        <dbReference type="SMART" id="SM00014"/>
    </source>
</evidence>
<keyword evidence="1" id="KW-0472">Membrane</keyword>
<feature type="transmembrane region" description="Helical" evidence="1">
    <location>
        <begin position="86"/>
        <end position="106"/>
    </location>
</feature>
<comment type="caution">
    <text evidence="3">The sequence shown here is derived from an EMBL/GenBank/DDBJ whole genome shotgun (WGS) entry which is preliminary data.</text>
</comment>
<dbReference type="RefSeq" id="WP_343795339.1">
    <property type="nucleotide sequence ID" value="NZ_BAAADJ010000002.1"/>
</dbReference>
<keyword evidence="4" id="KW-1185">Reference proteome</keyword>
<keyword evidence="1" id="KW-0812">Transmembrane</keyword>
<evidence type="ECO:0000313" key="3">
    <source>
        <dbReference type="EMBL" id="GAA0314133.1"/>
    </source>
</evidence>
<dbReference type="CDD" id="cd03392">
    <property type="entry name" value="PAP2_like_2"/>
    <property type="match status" value="1"/>
</dbReference>
<accession>A0ABN0VPM2</accession>